<keyword evidence="2" id="KW-1185">Reference proteome</keyword>
<reference evidence="2" key="1">
    <citation type="submission" date="2011-08" db="EMBL/GenBank/DDBJ databases">
        <authorList>
            <person name="Rombauts S."/>
        </authorList>
    </citation>
    <scope>NUCLEOTIDE SEQUENCE</scope>
    <source>
        <strain evidence="2">London</strain>
    </source>
</reference>
<dbReference type="AlphaFoldDB" id="T1JVI4"/>
<reference evidence="1" key="2">
    <citation type="submission" date="2015-06" db="UniProtKB">
        <authorList>
            <consortium name="EnsemblMetazoa"/>
        </authorList>
    </citation>
    <scope>IDENTIFICATION</scope>
</reference>
<dbReference type="EnsemblMetazoa" id="tetur02g04720.1">
    <property type="protein sequence ID" value="tetur02g04720.1"/>
    <property type="gene ID" value="tetur02g04720"/>
</dbReference>
<sequence length="25" mass="3079">MLTKLQTYVNIWNPHFFAQDSHIHH</sequence>
<organism evidence="1 2">
    <name type="scientific">Tetranychus urticae</name>
    <name type="common">Two-spotted spider mite</name>
    <dbReference type="NCBI Taxonomy" id="32264"/>
    <lineage>
        <taxon>Eukaryota</taxon>
        <taxon>Metazoa</taxon>
        <taxon>Ecdysozoa</taxon>
        <taxon>Arthropoda</taxon>
        <taxon>Chelicerata</taxon>
        <taxon>Arachnida</taxon>
        <taxon>Acari</taxon>
        <taxon>Acariformes</taxon>
        <taxon>Trombidiformes</taxon>
        <taxon>Prostigmata</taxon>
        <taxon>Eleutherengona</taxon>
        <taxon>Raphignathae</taxon>
        <taxon>Tetranychoidea</taxon>
        <taxon>Tetranychidae</taxon>
        <taxon>Tetranychus</taxon>
    </lineage>
</organism>
<name>T1JVI4_TETUR</name>
<dbReference type="Proteomes" id="UP000015104">
    <property type="component" value="Unassembled WGS sequence"/>
</dbReference>
<evidence type="ECO:0000313" key="1">
    <source>
        <dbReference type="EnsemblMetazoa" id="tetur02g04720.1"/>
    </source>
</evidence>
<evidence type="ECO:0000313" key="2">
    <source>
        <dbReference type="Proteomes" id="UP000015104"/>
    </source>
</evidence>
<protein>
    <submittedName>
        <fullName evidence="1">Uncharacterized protein</fullName>
    </submittedName>
</protein>
<accession>T1JVI4</accession>
<dbReference type="HOGENOM" id="CLU_3419628_0_0_1"/>
<dbReference type="EMBL" id="CAEY01000795">
    <property type="status" value="NOT_ANNOTATED_CDS"/>
    <property type="molecule type" value="Genomic_DNA"/>
</dbReference>
<proteinExistence type="predicted"/>